<evidence type="ECO:0000313" key="2">
    <source>
        <dbReference type="Proteomes" id="UP000315995"/>
    </source>
</evidence>
<dbReference type="AlphaFoldDB" id="A0A4Y6Q0C4"/>
<evidence type="ECO:0008006" key="3">
    <source>
        <dbReference type="Google" id="ProtNLM"/>
    </source>
</evidence>
<protein>
    <recommendedName>
        <fullName evidence="3">HEAT repeat domain-containing protein</fullName>
    </recommendedName>
</protein>
<dbReference type="InterPro" id="IPR004155">
    <property type="entry name" value="PBS_lyase_HEAT"/>
</dbReference>
<dbReference type="EMBL" id="CP041186">
    <property type="protein sequence ID" value="QDG54014.1"/>
    <property type="molecule type" value="Genomic_DNA"/>
</dbReference>
<dbReference type="SUPFAM" id="SSF48371">
    <property type="entry name" value="ARM repeat"/>
    <property type="match status" value="2"/>
</dbReference>
<accession>A0A4Y6Q0C4</accession>
<dbReference type="GO" id="GO:0016491">
    <property type="term" value="F:oxidoreductase activity"/>
    <property type="evidence" value="ECO:0007669"/>
    <property type="project" value="TreeGrafter"/>
</dbReference>
<dbReference type="InterPro" id="IPR016024">
    <property type="entry name" value="ARM-type_fold"/>
</dbReference>
<dbReference type="Gene3D" id="1.25.10.10">
    <property type="entry name" value="Leucine-rich Repeat Variant"/>
    <property type="match status" value="3"/>
</dbReference>
<dbReference type="PANTHER" id="PTHR12697">
    <property type="entry name" value="PBS LYASE HEAT-LIKE PROTEIN"/>
    <property type="match status" value="1"/>
</dbReference>
<keyword evidence="2" id="KW-1185">Reference proteome</keyword>
<sequence length="778" mass="84638">MRCGLLDRFRPLTASAHASRAKGVFAAAVAALAFVAASPSMAWAEGGTVRYSYERVDLPTGEHYVLVPVDEYKELKGKLSKSTLFDAFNLLKDDKKATYGHSSIRITGRFPGNPKVSVKIDSSKKGYASIIMAETVYTLTELGVKEVEFPGYYEGAMTRADVPFSAYSLTLPMWRALPLSDTSHAQIRLPDGELISASEFARRWKKGDDKLQKALFTYLGDGLPFTVNQVLSLLPKLDVEYVGEVTPLLTHDSVSVRKKALSVLEKHRNDDKVLTAVEKMMESDKSDKLARAAAEFLGKAKSDKFNVLEALYLLDKGSEKEAVDAAAKLGKRKGDERVVDALYTHLSDKRAPVSQASADALEALDADAKQLEALENKKIGDELRLSIARTLAEDKDDKSKIVGLTYIAENTTARSAELALRKLGKVDSDEARKAVEEFLSAETRRKRLTAADVLAEGGKVESLPALTKAVAKGENAHEIEEYAYKLLVAQPLDSVLEKTDSRDKVIKRLAYQALGERAVKQGKGRKVFDKLVQGADSRDAAIRGASAQAIGAFANDKALEVLEKLADDKSAAVRAGVAHGLANYKGGEMFDTLAGYLDDKSPEVVAAAIDAMAQRREATKWNEIKKLTEAKDPRVRANALRALSQLVSREDKTGVRNVISMLSGSVSDDNRAVQLTAIRQLATFKDGKATTGIAIQLNAADPNLRVAAIEALGKTGHESATELVLSVLEDPNPDIRRAAIVALGELDDKSAESNLEALLDKEEDPDLKKLIQKTLRKI</sequence>
<proteinExistence type="predicted"/>
<reference evidence="1 2" key="1">
    <citation type="submission" date="2019-06" db="EMBL/GenBank/DDBJ databases">
        <title>Persicimonas caeni gen. nov., sp. nov., a predatory bacterium isolated from solar saltern.</title>
        <authorList>
            <person name="Wang S."/>
        </authorList>
    </citation>
    <scope>NUCLEOTIDE SEQUENCE [LARGE SCALE GENOMIC DNA]</scope>
    <source>
        <strain evidence="1 2">YN101</strain>
    </source>
</reference>
<accession>A0A5B8YBH0</accession>
<dbReference type="Proteomes" id="UP000315995">
    <property type="component" value="Chromosome"/>
</dbReference>
<gene>
    <name evidence="1" type="ORF">FIV42_25720</name>
</gene>
<dbReference type="Pfam" id="PF13646">
    <property type="entry name" value="HEAT_2"/>
    <property type="match status" value="2"/>
</dbReference>
<dbReference type="OrthoDB" id="5478478at2"/>
<name>A0A4Y6Q0C4_PERCE</name>
<evidence type="ECO:0000313" key="1">
    <source>
        <dbReference type="EMBL" id="QDG54014.1"/>
    </source>
</evidence>
<dbReference type="PANTHER" id="PTHR12697:SF5">
    <property type="entry name" value="DEOXYHYPUSINE HYDROXYLASE"/>
    <property type="match status" value="1"/>
</dbReference>
<organism evidence="1 2">
    <name type="scientific">Persicimonas caeni</name>
    <dbReference type="NCBI Taxonomy" id="2292766"/>
    <lineage>
        <taxon>Bacteria</taxon>
        <taxon>Deltaproteobacteria</taxon>
        <taxon>Bradymonadales</taxon>
        <taxon>Bradymonadaceae</taxon>
        <taxon>Persicimonas</taxon>
    </lineage>
</organism>
<dbReference type="InterPro" id="IPR011989">
    <property type="entry name" value="ARM-like"/>
</dbReference>
<dbReference type="SMART" id="SM00567">
    <property type="entry name" value="EZ_HEAT"/>
    <property type="match status" value="7"/>
</dbReference>